<evidence type="ECO:0000259" key="1">
    <source>
        <dbReference type="Pfam" id="PF00583"/>
    </source>
</evidence>
<evidence type="ECO:0000313" key="2">
    <source>
        <dbReference type="EMBL" id="USW50204.1"/>
    </source>
</evidence>
<dbReference type="AlphaFoldDB" id="A0A9Q9EHN4"/>
<dbReference type="Gene3D" id="3.40.630.30">
    <property type="match status" value="1"/>
</dbReference>
<accession>A0A9Q9EHN4</accession>
<keyword evidence="3" id="KW-1185">Reference proteome</keyword>
<gene>
    <name evidence="2" type="ORF">Slin15195_G035230</name>
</gene>
<dbReference type="SUPFAM" id="SSF55729">
    <property type="entry name" value="Acyl-CoA N-acyltransferases (Nat)"/>
    <property type="match status" value="1"/>
</dbReference>
<dbReference type="PANTHER" id="PTHR42791:SF16">
    <property type="entry name" value="N-ACETYLTRANSFERASE DOMAIN-CONTAINING PROTEIN"/>
    <property type="match status" value="1"/>
</dbReference>
<proteinExistence type="predicted"/>
<name>A0A9Q9EHN4_9PEZI</name>
<dbReference type="InterPro" id="IPR016181">
    <property type="entry name" value="Acyl_CoA_acyltransferase"/>
</dbReference>
<organism evidence="2 3">
    <name type="scientific">Septoria linicola</name>
    <dbReference type="NCBI Taxonomy" id="215465"/>
    <lineage>
        <taxon>Eukaryota</taxon>
        <taxon>Fungi</taxon>
        <taxon>Dikarya</taxon>
        <taxon>Ascomycota</taxon>
        <taxon>Pezizomycotina</taxon>
        <taxon>Dothideomycetes</taxon>
        <taxon>Dothideomycetidae</taxon>
        <taxon>Mycosphaerellales</taxon>
        <taxon>Mycosphaerellaceae</taxon>
        <taxon>Septoria</taxon>
    </lineage>
</organism>
<dbReference type="InterPro" id="IPR052523">
    <property type="entry name" value="Trichothecene_AcTrans"/>
</dbReference>
<sequence length="250" mass="29307">MTNADLSKVKSQIVLRWATRADIPDITRILVANLLEFELHDHFVPERKQYPAEYHEFLLRRVKLFFIKAETRYMVAEASIPDADGVQQTAIVGFSTWEAQGSNNQLGQQWQKARTGWAGQLETFLIRLELNYYRYFLNRIVDYEALDEVMKRLHAAYESLDWLQNCLHLQFLMVDPAWHRGFGVGRKLLQWGTEVSDQLRLPIVLESSLVAYDFYLKHGFRLLEHVHIDVVPDKAYDVPIVVYEPEKQPK</sequence>
<protein>
    <submittedName>
        <fullName evidence="2">GNAT domain, acyl-CoA N-acyltransferase</fullName>
    </submittedName>
</protein>
<dbReference type="PANTHER" id="PTHR42791">
    <property type="entry name" value="GNAT FAMILY ACETYLTRANSFERASE"/>
    <property type="match status" value="1"/>
</dbReference>
<dbReference type="Proteomes" id="UP001056384">
    <property type="component" value="Chromosome 2"/>
</dbReference>
<dbReference type="Pfam" id="PF00583">
    <property type="entry name" value="Acetyltransf_1"/>
    <property type="match status" value="1"/>
</dbReference>
<feature type="domain" description="N-acetyltransferase" evidence="1">
    <location>
        <begin position="163"/>
        <end position="220"/>
    </location>
</feature>
<dbReference type="InterPro" id="IPR000182">
    <property type="entry name" value="GNAT_dom"/>
</dbReference>
<evidence type="ECO:0000313" key="3">
    <source>
        <dbReference type="Proteomes" id="UP001056384"/>
    </source>
</evidence>
<dbReference type="GO" id="GO:0016747">
    <property type="term" value="F:acyltransferase activity, transferring groups other than amino-acyl groups"/>
    <property type="evidence" value="ECO:0007669"/>
    <property type="project" value="InterPro"/>
</dbReference>
<dbReference type="EMBL" id="CP099419">
    <property type="protein sequence ID" value="USW50204.1"/>
    <property type="molecule type" value="Genomic_DNA"/>
</dbReference>
<reference evidence="2" key="1">
    <citation type="submission" date="2022-06" db="EMBL/GenBank/DDBJ databases">
        <title>Complete genome sequences of two strains of the flax pathogen Septoria linicola.</title>
        <authorList>
            <person name="Lapalu N."/>
            <person name="Simon A."/>
            <person name="Demenou B."/>
            <person name="Paumier D."/>
            <person name="Guillot M.-P."/>
            <person name="Gout L."/>
            <person name="Valade R."/>
        </authorList>
    </citation>
    <scope>NUCLEOTIDE SEQUENCE</scope>
    <source>
        <strain evidence="2">SE15195</strain>
    </source>
</reference>
<dbReference type="OrthoDB" id="2115692at2759"/>